<dbReference type="EMBL" id="CP036268">
    <property type="protein sequence ID" value="QDT38772.1"/>
    <property type="molecule type" value="Genomic_DNA"/>
</dbReference>
<evidence type="ECO:0000313" key="3">
    <source>
        <dbReference type="Proteomes" id="UP000317318"/>
    </source>
</evidence>
<evidence type="ECO:0000313" key="2">
    <source>
        <dbReference type="EMBL" id="QDT38772.1"/>
    </source>
</evidence>
<dbReference type="OrthoDB" id="291981at2"/>
<accession>A0A517R4G1</accession>
<dbReference type="AlphaFoldDB" id="A0A517R4G1"/>
<proteinExistence type="predicted"/>
<feature type="region of interest" description="Disordered" evidence="1">
    <location>
        <begin position="106"/>
        <end position="128"/>
    </location>
</feature>
<protein>
    <submittedName>
        <fullName evidence="2">Uncharacterized protein</fullName>
    </submittedName>
</protein>
<name>A0A517R4G1_9PLAN</name>
<dbReference type="Proteomes" id="UP000317318">
    <property type="component" value="Chromosome"/>
</dbReference>
<keyword evidence="3" id="KW-1185">Reference proteome</keyword>
<reference evidence="2 3" key="1">
    <citation type="submission" date="2019-02" db="EMBL/GenBank/DDBJ databases">
        <title>Deep-cultivation of Planctomycetes and their phenomic and genomic characterization uncovers novel biology.</title>
        <authorList>
            <person name="Wiegand S."/>
            <person name="Jogler M."/>
            <person name="Boedeker C."/>
            <person name="Pinto D."/>
            <person name="Vollmers J."/>
            <person name="Rivas-Marin E."/>
            <person name="Kohn T."/>
            <person name="Peeters S.H."/>
            <person name="Heuer A."/>
            <person name="Rast P."/>
            <person name="Oberbeckmann S."/>
            <person name="Bunk B."/>
            <person name="Jeske O."/>
            <person name="Meyerdierks A."/>
            <person name="Storesund J.E."/>
            <person name="Kallscheuer N."/>
            <person name="Luecker S."/>
            <person name="Lage O.M."/>
            <person name="Pohl T."/>
            <person name="Merkel B.J."/>
            <person name="Hornburger P."/>
            <person name="Mueller R.-W."/>
            <person name="Bruemmer F."/>
            <person name="Labrenz M."/>
            <person name="Spormann A.M."/>
            <person name="Op den Camp H."/>
            <person name="Overmann J."/>
            <person name="Amann R."/>
            <person name="Jetten M.S.M."/>
            <person name="Mascher T."/>
            <person name="Medema M.H."/>
            <person name="Devos D.P."/>
            <person name="Kaster A.-K."/>
            <person name="Ovreas L."/>
            <person name="Rohde M."/>
            <person name="Galperin M.Y."/>
            <person name="Jogler C."/>
        </authorList>
    </citation>
    <scope>NUCLEOTIDE SEQUENCE [LARGE SCALE GENOMIC DNA]</scope>
    <source>
        <strain evidence="2 3">Pan189</strain>
    </source>
</reference>
<dbReference type="KEGG" id="svp:Pan189_31700"/>
<organism evidence="2 3">
    <name type="scientific">Stratiformator vulcanicus</name>
    <dbReference type="NCBI Taxonomy" id="2527980"/>
    <lineage>
        <taxon>Bacteria</taxon>
        <taxon>Pseudomonadati</taxon>
        <taxon>Planctomycetota</taxon>
        <taxon>Planctomycetia</taxon>
        <taxon>Planctomycetales</taxon>
        <taxon>Planctomycetaceae</taxon>
        <taxon>Stratiformator</taxon>
    </lineage>
</organism>
<evidence type="ECO:0000256" key="1">
    <source>
        <dbReference type="SAM" id="MobiDB-lite"/>
    </source>
</evidence>
<gene>
    <name evidence="2" type="ORF">Pan189_31700</name>
</gene>
<dbReference type="RefSeq" id="WP_145364851.1">
    <property type="nucleotide sequence ID" value="NZ_CP036268.1"/>
</dbReference>
<feature type="compositionally biased region" description="Polar residues" evidence="1">
    <location>
        <begin position="106"/>
        <end position="116"/>
    </location>
</feature>
<sequence>MTGEQSFFGRIPLCFAVLSVSVVACGDDSPAEPAPAKSLHQTFAPPRRLMPQAVADAKPISIDSQIGDTISNLPSSKTVANANQQSASEATLPGFAASLSQVLSIDSEQRRNNPPASTRLVGGKSDSHQRNIDDLVNVIREGDGDKATQAQALRGLPLERLDRRNRSRVDSVLRDVSMFRRLPLIEFEADPEVYRYFLEHPDVAVSVWRAMGVSKVRLTQVKDGVYRTDIGDGSVGDLELLFHSEADHLVLGTGQFSHPLLVKPIRATALFHLETGLMRNDEGKTVVRCRGSMFVSFASGAVETAAKLVSPVTNYVVDRNFREVALFVHMMNLAMQRQPGWVERIASRLDGVPEERKPELVKLTARVYVHEMQRKGDLSSYQELPVRTAVSEPR</sequence>